<name>A0A1F6TB03_9PROT</name>
<proteinExistence type="predicted"/>
<evidence type="ECO:0000313" key="3">
    <source>
        <dbReference type="Proteomes" id="UP000177925"/>
    </source>
</evidence>
<gene>
    <name evidence="2" type="ORF">A2150_06475</name>
</gene>
<dbReference type="STRING" id="1817758.A2150_06475"/>
<accession>A0A1F6TB03</accession>
<protein>
    <submittedName>
        <fullName evidence="2">Uncharacterized protein</fullName>
    </submittedName>
</protein>
<evidence type="ECO:0000256" key="1">
    <source>
        <dbReference type="SAM" id="SignalP"/>
    </source>
</evidence>
<evidence type="ECO:0000313" key="2">
    <source>
        <dbReference type="EMBL" id="OGI42259.1"/>
    </source>
</evidence>
<comment type="caution">
    <text evidence="2">The sequence shown here is derived from an EMBL/GenBank/DDBJ whole genome shotgun (WGS) entry which is preliminary data.</text>
</comment>
<keyword evidence="1" id="KW-0732">Signal</keyword>
<feature type="chain" id="PRO_5009526633" evidence="1">
    <location>
        <begin position="18"/>
        <end position="186"/>
    </location>
</feature>
<reference evidence="2 3" key="1">
    <citation type="journal article" date="2016" name="Nat. Commun.">
        <title>Thousands of microbial genomes shed light on interconnected biogeochemical processes in an aquifer system.</title>
        <authorList>
            <person name="Anantharaman K."/>
            <person name="Brown C.T."/>
            <person name="Hug L.A."/>
            <person name="Sharon I."/>
            <person name="Castelle C.J."/>
            <person name="Probst A.J."/>
            <person name="Thomas B.C."/>
            <person name="Singh A."/>
            <person name="Wilkins M.J."/>
            <person name="Karaoz U."/>
            <person name="Brodie E.L."/>
            <person name="Williams K.H."/>
            <person name="Hubbard S.S."/>
            <person name="Banfield J.F."/>
        </authorList>
    </citation>
    <scope>NUCLEOTIDE SEQUENCE [LARGE SCALE GENOMIC DNA]</scope>
</reference>
<sequence>MGVLMTWLALAATGAEAADDITAPDGRREYRGQGLVMSVTARTPAQQFAFYSARGFPEDAVRRIAQRCFLTVGIRNGRSDIVWLELDEWRFIDDQNREHKSTRRDEWNALWRRINLPPAYRATFGWTQLPERRDLHPGESAGGNVTLAPPPAVFALEARFRTGGDGHGSLLQVRFDNLSCPRGDTL</sequence>
<dbReference type="EMBL" id="MFSS01000095">
    <property type="protein sequence ID" value="OGI42259.1"/>
    <property type="molecule type" value="Genomic_DNA"/>
</dbReference>
<organism evidence="2 3">
    <name type="scientific">Candidatus Muproteobacteria bacterium RBG_16_64_11</name>
    <dbReference type="NCBI Taxonomy" id="1817758"/>
    <lineage>
        <taxon>Bacteria</taxon>
        <taxon>Pseudomonadati</taxon>
        <taxon>Pseudomonadota</taxon>
        <taxon>Candidatus Muproteobacteria</taxon>
    </lineage>
</organism>
<dbReference type="Proteomes" id="UP000177925">
    <property type="component" value="Unassembled WGS sequence"/>
</dbReference>
<dbReference type="AlphaFoldDB" id="A0A1F6TB03"/>
<feature type="signal peptide" evidence="1">
    <location>
        <begin position="1"/>
        <end position="17"/>
    </location>
</feature>